<proteinExistence type="predicted"/>
<name>A0A2Z6SEP8_9GLOM</name>
<dbReference type="AlphaFoldDB" id="A0A2Z6SEP8"/>
<feature type="compositionally biased region" description="Basic and acidic residues" evidence="1">
    <location>
        <begin position="39"/>
        <end position="76"/>
    </location>
</feature>
<organism evidence="2 3">
    <name type="scientific">Rhizophagus clarus</name>
    <dbReference type="NCBI Taxonomy" id="94130"/>
    <lineage>
        <taxon>Eukaryota</taxon>
        <taxon>Fungi</taxon>
        <taxon>Fungi incertae sedis</taxon>
        <taxon>Mucoromycota</taxon>
        <taxon>Glomeromycotina</taxon>
        <taxon>Glomeromycetes</taxon>
        <taxon>Glomerales</taxon>
        <taxon>Glomeraceae</taxon>
        <taxon>Rhizophagus</taxon>
    </lineage>
</organism>
<feature type="compositionally biased region" description="Basic and acidic residues" evidence="1">
    <location>
        <begin position="15"/>
        <end position="28"/>
    </location>
</feature>
<dbReference type="EMBL" id="BEXD01004364">
    <property type="protein sequence ID" value="GBC10215.1"/>
    <property type="molecule type" value="Genomic_DNA"/>
</dbReference>
<dbReference type="Proteomes" id="UP000247702">
    <property type="component" value="Unassembled WGS sequence"/>
</dbReference>
<dbReference type="Pfam" id="PF10346">
    <property type="entry name" value="Con-6"/>
    <property type="match status" value="1"/>
</dbReference>
<feature type="compositionally biased region" description="Polar residues" evidence="1">
    <location>
        <begin position="1"/>
        <end position="13"/>
    </location>
</feature>
<evidence type="ECO:0000313" key="3">
    <source>
        <dbReference type="Proteomes" id="UP000247702"/>
    </source>
</evidence>
<keyword evidence="3" id="KW-1185">Reference proteome</keyword>
<sequence length="83" mass="9371">MSDKQNTAESQAQRIRADTAEARSERSYKAAAHNPSNTEEGRLHAAEKLSELHEQRTGESLDPKYEASVGEKKQSEEQEQQQE</sequence>
<dbReference type="InterPro" id="IPR018824">
    <property type="entry name" value="Conidiation-specific_6"/>
</dbReference>
<accession>A0A2Z6SEP8</accession>
<comment type="caution">
    <text evidence="2">The sequence shown here is derived from an EMBL/GenBank/DDBJ whole genome shotgun (WGS) entry which is preliminary data.</text>
</comment>
<protein>
    <recommendedName>
        <fullName evidence="4">Conidiation protein 6</fullName>
    </recommendedName>
</protein>
<feature type="region of interest" description="Disordered" evidence="1">
    <location>
        <begin position="1"/>
        <end position="83"/>
    </location>
</feature>
<gene>
    <name evidence="2" type="ORF">RclHR1_09440010</name>
</gene>
<reference evidence="2 3" key="1">
    <citation type="submission" date="2017-11" db="EMBL/GenBank/DDBJ databases">
        <title>The genome of Rhizophagus clarus HR1 reveals common genetic basis of auxotrophy among arbuscular mycorrhizal fungi.</title>
        <authorList>
            <person name="Kobayashi Y."/>
        </authorList>
    </citation>
    <scope>NUCLEOTIDE SEQUENCE [LARGE SCALE GENOMIC DNA]</scope>
    <source>
        <strain evidence="2 3">HR1</strain>
    </source>
</reference>
<evidence type="ECO:0008006" key="4">
    <source>
        <dbReference type="Google" id="ProtNLM"/>
    </source>
</evidence>
<evidence type="ECO:0000256" key="1">
    <source>
        <dbReference type="SAM" id="MobiDB-lite"/>
    </source>
</evidence>
<evidence type="ECO:0000313" key="2">
    <source>
        <dbReference type="EMBL" id="GBC10215.1"/>
    </source>
</evidence>